<dbReference type="Proteomes" id="UP000251314">
    <property type="component" value="Unassembled WGS sequence"/>
</dbReference>
<organism evidence="1 2">
    <name type="scientific">Phytophthora cactorum</name>
    <dbReference type="NCBI Taxonomy" id="29920"/>
    <lineage>
        <taxon>Eukaryota</taxon>
        <taxon>Sar</taxon>
        <taxon>Stramenopiles</taxon>
        <taxon>Oomycota</taxon>
        <taxon>Peronosporomycetes</taxon>
        <taxon>Peronosporales</taxon>
        <taxon>Peronosporaceae</taxon>
        <taxon>Phytophthora</taxon>
    </lineage>
</organism>
<gene>
    <name evidence="1" type="ORF">PC110_g18426</name>
</gene>
<dbReference type="VEuPathDB" id="FungiDB:PC110_g18426"/>
<evidence type="ECO:0000313" key="1">
    <source>
        <dbReference type="EMBL" id="RAW25156.1"/>
    </source>
</evidence>
<sequence length="90" mass="10372">MGHKQVEATRVWEDNRGAIALANNAGYHARTKHVDIRHHFIRENVERRTLKVDYVDTKRQLADMFTKALGTKTLAFLREVSNIETKVSVP</sequence>
<name>A0A329RNA1_9STRA</name>
<accession>A0A329RNA1</accession>
<dbReference type="CDD" id="cd09272">
    <property type="entry name" value="RNase_HI_RT_Ty1"/>
    <property type="match status" value="1"/>
</dbReference>
<dbReference type="EMBL" id="MJFZ01000787">
    <property type="protein sequence ID" value="RAW25156.1"/>
    <property type="molecule type" value="Genomic_DNA"/>
</dbReference>
<evidence type="ECO:0000313" key="2">
    <source>
        <dbReference type="Proteomes" id="UP000251314"/>
    </source>
</evidence>
<evidence type="ECO:0008006" key="3">
    <source>
        <dbReference type="Google" id="ProtNLM"/>
    </source>
</evidence>
<dbReference type="AlphaFoldDB" id="A0A329RNA1"/>
<protein>
    <recommendedName>
        <fullName evidence="3">Reverse transcriptase Ty1/copia-type domain-containing protein</fullName>
    </recommendedName>
</protein>
<reference evidence="1 2" key="1">
    <citation type="submission" date="2018-01" db="EMBL/GenBank/DDBJ databases">
        <title>Draft genome of the strawberry crown rot pathogen Phytophthora cactorum.</title>
        <authorList>
            <person name="Armitage A.D."/>
            <person name="Lysoe E."/>
            <person name="Nellist C.F."/>
            <person name="Harrison R.J."/>
            <person name="Brurberg M.B."/>
        </authorList>
    </citation>
    <scope>NUCLEOTIDE SEQUENCE [LARGE SCALE GENOMIC DNA]</scope>
    <source>
        <strain evidence="1 2">10300</strain>
    </source>
</reference>
<keyword evidence="2" id="KW-1185">Reference proteome</keyword>
<comment type="caution">
    <text evidence="1">The sequence shown here is derived from an EMBL/GenBank/DDBJ whole genome shotgun (WGS) entry which is preliminary data.</text>
</comment>
<dbReference type="OrthoDB" id="119838at2759"/>
<dbReference type="STRING" id="29920.A0A329RNA1"/>
<proteinExistence type="predicted"/>